<gene>
    <name evidence="1" type="ORF">MLD38_003825</name>
</gene>
<evidence type="ECO:0000313" key="2">
    <source>
        <dbReference type="Proteomes" id="UP001057402"/>
    </source>
</evidence>
<name>A0ACB9S547_9MYRT</name>
<dbReference type="Proteomes" id="UP001057402">
    <property type="component" value="Chromosome 2"/>
</dbReference>
<evidence type="ECO:0000313" key="1">
    <source>
        <dbReference type="EMBL" id="KAI4385832.1"/>
    </source>
</evidence>
<reference evidence="2" key="1">
    <citation type="journal article" date="2023" name="Front. Plant Sci.">
        <title>Chromosomal-level genome assembly of Melastoma candidum provides insights into trichome evolution.</title>
        <authorList>
            <person name="Zhong Y."/>
            <person name="Wu W."/>
            <person name="Sun C."/>
            <person name="Zou P."/>
            <person name="Liu Y."/>
            <person name="Dai S."/>
            <person name="Zhou R."/>
        </authorList>
    </citation>
    <scope>NUCLEOTIDE SEQUENCE [LARGE SCALE GENOMIC DNA]</scope>
</reference>
<protein>
    <submittedName>
        <fullName evidence="1">Uncharacterized protein</fullName>
    </submittedName>
</protein>
<accession>A0ACB9S547</accession>
<dbReference type="EMBL" id="CM042881">
    <property type="protein sequence ID" value="KAI4385832.1"/>
    <property type="molecule type" value="Genomic_DNA"/>
</dbReference>
<sequence length="609" mass="68499">MAIPSSPNRVLSGVNPYYNHPCKENGFGSSSSCKRIPRGFNFSCSKPGIGVYPPRSLSSPVLEDSHADFDTRVTESGVPSPVRYFREPGNDVGRERRRGKVEDASKTALQKSKLNGIVRYLAKEKKWGSVLALFHELGERGVFPDGPTCFRLVASCIEIRKFKVVDGVLEVLASDKEVAAMAFEAAMRGYNKLHMYRCSVEIHQRMILSGIGLNPGSYYGIVKAYTELKDFEKAVELFHEYKNMCFGTSVYSDKICTLVIKAFCKLGKASEARECLEDMKREKVPVTASLYASLISCFAGERHISAVEELLDEAESEQNLPRDPEMFLKVVMMYIDQGLLDKAFAIIDRMVNAKIRVPDCILCAIISGFSKKRGYHAGVRAYEDMHERGCQPGQVTYASAINAYYQVSLYTKAEETFAEMETRGYDKCVVAYSSMISMYSKLGRISDAMRLMAKMKSRGCPPNVWIYNTLMEMHGKTKDLKKVEKLWTEMKRKKITPDKVSFTTLISAYNKAGEYDKCMEYYVEFRTGDGSIDRVMAGIMVGVLSKCNRFDELIKLLRDMNSEGVKFDGRLFVSAMNALRDAGLGSQAKWLKESIAVTEFQQDPQDQTT</sequence>
<comment type="caution">
    <text evidence="1">The sequence shown here is derived from an EMBL/GenBank/DDBJ whole genome shotgun (WGS) entry which is preliminary data.</text>
</comment>
<organism evidence="1 2">
    <name type="scientific">Melastoma candidum</name>
    <dbReference type="NCBI Taxonomy" id="119954"/>
    <lineage>
        <taxon>Eukaryota</taxon>
        <taxon>Viridiplantae</taxon>
        <taxon>Streptophyta</taxon>
        <taxon>Embryophyta</taxon>
        <taxon>Tracheophyta</taxon>
        <taxon>Spermatophyta</taxon>
        <taxon>Magnoliopsida</taxon>
        <taxon>eudicotyledons</taxon>
        <taxon>Gunneridae</taxon>
        <taxon>Pentapetalae</taxon>
        <taxon>rosids</taxon>
        <taxon>malvids</taxon>
        <taxon>Myrtales</taxon>
        <taxon>Melastomataceae</taxon>
        <taxon>Melastomatoideae</taxon>
        <taxon>Melastomateae</taxon>
        <taxon>Melastoma</taxon>
    </lineage>
</organism>
<proteinExistence type="predicted"/>
<keyword evidence="2" id="KW-1185">Reference proteome</keyword>